<dbReference type="InterPro" id="IPR002155">
    <property type="entry name" value="Thiolase"/>
</dbReference>
<dbReference type="InterPro" id="IPR020613">
    <property type="entry name" value="Thiolase_CS"/>
</dbReference>
<reference evidence="10" key="1">
    <citation type="submission" date="2017-11" db="EMBL/GenBank/DDBJ databases">
        <title>Complete Genome Sequence of Kyrpidia sp. Strain EA-1, a thermophilic, hydrogen-oxidizing Bacterium, isolated from the Azores.</title>
        <authorList>
            <person name="Reiner J.E."/>
            <person name="Lapp C.J."/>
            <person name="Bunk B."/>
            <person name="Gescher J."/>
        </authorList>
    </citation>
    <scope>NUCLEOTIDE SEQUENCE [LARGE SCALE GENOMIC DNA]</scope>
    <source>
        <strain evidence="10">EA-1</strain>
    </source>
</reference>
<evidence type="ECO:0000313" key="9">
    <source>
        <dbReference type="EMBL" id="ATY86259.1"/>
    </source>
</evidence>
<feature type="domain" description="Thiolase N-terminal" evidence="7">
    <location>
        <begin position="4"/>
        <end position="232"/>
    </location>
</feature>
<dbReference type="InterPro" id="IPR055140">
    <property type="entry name" value="Thiolase_C_2"/>
</dbReference>
<dbReference type="PIRSF" id="PIRSF000429">
    <property type="entry name" value="Ac-CoA_Ac_transf"/>
    <property type="match status" value="1"/>
</dbReference>
<proteinExistence type="predicted"/>
<keyword evidence="10" id="KW-1185">Reference proteome</keyword>
<dbReference type="InterPro" id="IPR016039">
    <property type="entry name" value="Thiolase-like"/>
</dbReference>
<evidence type="ECO:0000256" key="5">
    <source>
        <dbReference type="ARBA" id="ARBA00023121"/>
    </source>
</evidence>
<dbReference type="OrthoDB" id="9785768at2"/>
<accession>A0A2K8NA91</accession>
<organism evidence="9 10">
    <name type="scientific">Kyrpidia spormannii</name>
    <dbReference type="NCBI Taxonomy" id="2055160"/>
    <lineage>
        <taxon>Bacteria</taxon>
        <taxon>Bacillati</taxon>
        <taxon>Bacillota</taxon>
        <taxon>Bacilli</taxon>
        <taxon>Bacillales</taxon>
        <taxon>Alicyclobacillaceae</taxon>
        <taxon>Kyrpidia</taxon>
    </lineage>
</organism>
<protein>
    <recommendedName>
        <fullName evidence="1">propanoyl-CoA C-acyltransferase</fullName>
        <ecNumber evidence="1">2.3.1.176</ecNumber>
    </recommendedName>
    <alternativeName>
        <fullName evidence="6">Propanoyl-CoA C-acyltransferase</fullName>
    </alternativeName>
</protein>
<dbReference type="KEGG" id="kyr:CVV65_16090"/>
<evidence type="ECO:0000256" key="3">
    <source>
        <dbReference type="ARBA" id="ARBA00022679"/>
    </source>
</evidence>
<dbReference type="AlphaFoldDB" id="A0A2K8NA91"/>
<dbReference type="Gene3D" id="3.40.47.10">
    <property type="match status" value="1"/>
</dbReference>
<dbReference type="InterPro" id="IPR020616">
    <property type="entry name" value="Thiolase_N"/>
</dbReference>
<keyword evidence="3" id="KW-0808">Transferase</keyword>
<dbReference type="GO" id="GO:0016747">
    <property type="term" value="F:acyltransferase activity, transferring groups other than amino-acyl groups"/>
    <property type="evidence" value="ECO:0007669"/>
    <property type="project" value="InterPro"/>
</dbReference>
<gene>
    <name evidence="9" type="ORF">CVV65_16090</name>
</gene>
<evidence type="ECO:0000256" key="1">
    <source>
        <dbReference type="ARBA" id="ARBA00012352"/>
    </source>
</evidence>
<dbReference type="CDD" id="cd00829">
    <property type="entry name" value="SCP-x_thiolase"/>
    <property type="match status" value="1"/>
</dbReference>
<keyword evidence="5" id="KW-0446">Lipid-binding</keyword>
<keyword evidence="2" id="KW-0813">Transport</keyword>
<keyword evidence="4" id="KW-0445">Lipid transport</keyword>
<evidence type="ECO:0000313" key="10">
    <source>
        <dbReference type="Proteomes" id="UP000231932"/>
    </source>
</evidence>
<dbReference type="PROSITE" id="PS00737">
    <property type="entry name" value="THIOLASE_2"/>
    <property type="match status" value="1"/>
</dbReference>
<evidence type="ECO:0000259" key="7">
    <source>
        <dbReference type="Pfam" id="PF00108"/>
    </source>
</evidence>
<feature type="domain" description="Thiolase C-terminal" evidence="8">
    <location>
        <begin position="267"/>
        <end position="391"/>
    </location>
</feature>
<evidence type="ECO:0000256" key="6">
    <source>
        <dbReference type="ARBA" id="ARBA00032316"/>
    </source>
</evidence>
<dbReference type="EMBL" id="CP024955">
    <property type="protein sequence ID" value="ATY86259.1"/>
    <property type="molecule type" value="Genomic_DNA"/>
</dbReference>
<dbReference type="SUPFAM" id="SSF53901">
    <property type="entry name" value="Thiolase-like"/>
    <property type="match status" value="2"/>
</dbReference>
<dbReference type="PANTHER" id="PTHR42870:SF1">
    <property type="entry name" value="NON-SPECIFIC LIPID-TRANSFER PROTEIN-LIKE 2"/>
    <property type="match status" value="1"/>
</dbReference>
<evidence type="ECO:0000256" key="2">
    <source>
        <dbReference type="ARBA" id="ARBA00022448"/>
    </source>
</evidence>
<dbReference type="RefSeq" id="WP_100669002.1">
    <property type="nucleotide sequence ID" value="NZ_CP024955.1"/>
</dbReference>
<name>A0A2K8NA91_9BACL</name>
<dbReference type="EC" id="2.3.1.176" evidence="1"/>
<evidence type="ECO:0000259" key="8">
    <source>
        <dbReference type="Pfam" id="PF22691"/>
    </source>
</evidence>
<dbReference type="GO" id="GO:0006869">
    <property type="term" value="P:lipid transport"/>
    <property type="evidence" value="ECO:0007669"/>
    <property type="project" value="UniProtKB-KW"/>
</dbReference>
<dbReference type="PANTHER" id="PTHR42870">
    <property type="entry name" value="ACETYL-COA C-ACETYLTRANSFERASE"/>
    <property type="match status" value="1"/>
</dbReference>
<dbReference type="Pfam" id="PF22691">
    <property type="entry name" value="Thiolase_C_1"/>
    <property type="match status" value="1"/>
</dbReference>
<dbReference type="GO" id="GO:0008289">
    <property type="term" value="F:lipid binding"/>
    <property type="evidence" value="ECO:0007669"/>
    <property type="project" value="UniProtKB-KW"/>
</dbReference>
<dbReference type="Pfam" id="PF00108">
    <property type="entry name" value="Thiolase_N"/>
    <property type="match status" value="1"/>
</dbReference>
<dbReference type="Proteomes" id="UP000231932">
    <property type="component" value="Chromosome"/>
</dbReference>
<sequence>MNRVVVVGVGMTRFGKQPERSLKELAREATRAALEDAGIRELAIEAAFVSNAMAGAIWRQESVRGQVFLSGTELAGIPMFNVENACASGSTAFHLACLSVLSGMYDTVLVLGVEKMIHPDKDRTFRAFEGATDVESLWAFPGGGGRSRQSMFMDYYAEEARRHMELYGTPVEIFASIAAKNSRHGALNPYAQYQVPQTVESVMASRVVSDPLRLLMCSPLSDGAAAAIVAREKTARRWTSRPVFVAGSVVLSALTGPASGGTEKKRSNVERAAERVYAQAGLGPRDLDVLEVHDAAAPGELWAYEQLGLCSPGEGARLVESGDTALGGSVPVNPGGGLIARGHPVGATGLAQLAEIVWQLRGEAGARQVEGARTGLTQNAGGFLEGDSAAVSLHVLTR</sequence>
<evidence type="ECO:0000256" key="4">
    <source>
        <dbReference type="ARBA" id="ARBA00023055"/>
    </source>
</evidence>